<organism evidence="6 7">
    <name type="scientific">Methanobacterium lacus (strain AL-21)</name>
    <dbReference type="NCBI Taxonomy" id="877455"/>
    <lineage>
        <taxon>Archaea</taxon>
        <taxon>Methanobacteriati</taxon>
        <taxon>Methanobacteriota</taxon>
        <taxon>Methanomada group</taxon>
        <taxon>Methanobacteria</taxon>
        <taxon>Methanobacteriales</taxon>
        <taxon>Methanobacteriaceae</taxon>
        <taxon>Methanobacterium</taxon>
    </lineage>
</organism>
<feature type="transmembrane region" description="Helical" evidence="5">
    <location>
        <begin position="103"/>
        <end position="136"/>
    </location>
</feature>
<feature type="transmembrane region" description="Helical" evidence="5">
    <location>
        <begin position="34"/>
        <end position="51"/>
    </location>
</feature>
<dbReference type="GO" id="GO:0005886">
    <property type="term" value="C:plasma membrane"/>
    <property type="evidence" value="ECO:0007669"/>
    <property type="project" value="UniProtKB-SubCell"/>
</dbReference>
<dbReference type="STRING" id="877455.Metbo_2034"/>
<feature type="transmembrane region" description="Helical" evidence="5">
    <location>
        <begin position="205"/>
        <end position="222"/>
    </location>
</feature>
<dbReference type="AlphaFoldDB" id="F0TBI4"/>
<evidence type="ECO:0000256" key="4">
    <source>
        <dbReference type="ARBA" id="ARBA00023136"/>
    </source>
</evidence>
<dbReference type="Gene3D" id="1.10.357.140">
    <property type="entry name" value="UbiA prenyltransferase"/>
    <property type="match status" value="1"/>
</dbReference>
<feature type="transmembrane region" description="Helical" evidence="5">
    <location>
        <begin position="228"/>
        <end position="250"/>
    </location>
</feature>
<proteinExistence type="predicted"/>
<keyword evidence="7" id="KW-1185">Reference proteome</keyword>
<dbReference type="InterPro" id="IPR044878">
    <property type="entry name" value="UbiA_sf"/>
</dbReference>
<dbReference type="KEGG" id="mel:Metbo_2034"/>
<evidence type="ECO:0000256" key="2">
    <source>
        <dbReference type="ARBA" id="ARBA00022692"/>
    </source>
</evidence>
<keyword evidence="2 5" id="KW-0812">Transmembrane</keyword>
<reference evidence="7" key="1">
    <citation type="submission" date="2011-02" db="EMBL/GenBank/DDBJ databases">
        <title>Complete sequence of Methanobacterium sp. AL-21.</title>
        <authorList>
            <consortium name="US DOE Joint Genome Institute"/>
            <person name="Lucas S."/>
            <person name="Copeland A."/>
            <person name="Lapidus A."/>
            <person name="Cheng J.-F."/>
            <person name="Goodwin L."/>
            <person name="Pitluck S."/>
            <person name="Chertkov O."/>
            <person name="Detter J.C."/>
            <person name="Han C."/>
            <person name="Tapia R."/>
            <person name="Land M."/>
            <person name="Hauser L."/>
            <person name="Kyrpides N."/>
            <person name="Ivanova N."/>
            <person name="Mikhailova N."/>
            <person name="Pagani I."/>
            <person name="Cadillo-Quiroz H."/>
            <person name="Imachi H."/>
            <person name="Zinder S."/>
            <person name="Liu W."/>
            <person name="Woyke T."/>
        </authorList>
    </citation>
    <scope>NUCLEOTIDE SEQUENCE [LARGE SCALE GENOMIC DNA]</scope>
    <source>
        <strain evidence="7">AL-21</strain>
    </source>
</reference>
<keyword evidence="4 5" id="KW-0472">Membrane</keyword>
<feature type="transmembrane region" description="Helical" evidence="5">
    <location>
        <begin position="164"/>
        <end position="185"/>
    </location>
</feature>
<keyword evidence="3 5" id="KW-1133">Transmembrane helix</keyword>
<evidence type="ECO:0000256" key="1">
    <source>
        <dbReference type="ARBA" id="ARBA00004651"/>
    </source>
</evidence>
<evidence type="ECO:0000256" key="5">
    <source>
        <dbReference type="SAM" id="Phobius"/>
    </source>
</evidence>
<comment type="subcellular location">
    <subcellularLocation>
        <location evidence="1">Cell membrane</location>
        <topology evidence="1">Multi-pass membrane protein</topology>
    </subcellularLocation>
</comment>
<dbReference type="GO" id="GO:0016765">
    <property type="term" value="F:transferase activity, transferring alkyl or aryl (other than methyl) groups"/>
    <property type="evidence" value="ECO:0007669"/>
    <property type="project" value="InterPro"/>
</dbReference>
<dbReference type="InterPro" id="IPR000537">
    <property type="entry name" value="UbiA_prenyltransferase"/>
</dbReference>
<dbReference type="HOGENOM" id="CLU_1048113_0_0_2"/>
<dbReference type="Pfam" id="PF01040">
    <property type="entry name" value="UbiA"/>
    <property type="match status" value="1"/>
</dbReference>
<dbReference type="eggNOG" id="arCOG00478">
    <property type="taxonomic scope" value="Archaea"/>
</dbReference>
<keyword evidence="6" id="KW-0808">Transferase</keyword>
<evidence type="ECO:0000313" key="6">
    <source>
        <dbReference type="EMBL" id="ADZ10253.1"/>
    </source>
</evidence>
<gene>
    <name evidence="6" type="ordered locus">Metbo_2034</name>
</gene>
<evidence type="ECO:0000256" key="3">
    <source>
        <dbReference type="ARBA" id="ARBA00022989"/>
    </source>
</evidence>
<name>F0TBI4_METLA</name>
<feature type="transmembrane region" description="Helical" evidence="5">
    <location>
        <begin position="262"/>
        <end position="281"/>
    </location>
</feature>
<protein>
    <submittedName>
        <fullName evidence="6">UbiA prenyltransferase</fullName>
    </submittedName>
</protein>
<dbReference type="Proteomes" id="UP000007490">
    <property type="component" value="Chromosome"/>
</dbReference>
<feature type="transmembrane region" description="Helical" evidence="5">
    <location>
        <begin position="57"/>
        <end position="75"/>
    </location>
</feature>
<accession>F0TBI4</accession>
<reference evidence="6 7" key="2">
    <citation type="journal article" date="2014" name="Int. J. Syst. Evol. Microbiol.">
        <title>Methanobacterium paludis sp. nov. and a novel strain of Methanobacterium lacus isolated from northern peatlands.</title>
        <authorList>
            <person name="Cadillo-Quiroz H."/>
            <person name="Brauer S.L."/>
            <person name="Goodson N."/>
            <person name="Yavitt J.B."/>
            <person name="Zinder S.H."/>
        </authorList>
    </citation>
    <scope>NUCLEOTIDE SEQUENCE [LARGE SCALE GENOMIC DNA]</scope>
    <source>
        <strain evidence="6 7">AL-21</strain>
    </source>
</reference>
<evidence type="ECO:0000313" key="7">
    <source>
        <dbReference type="Proteomes" id="UP000007490"/>
    </source>
</evidence>
<sequence length="287" mass="32332">MAWILSVKKKLIIPDTMIKTLIKSTRISWAAKNVNMYLLVLTYAYFADAFISNPLEILEGLILVSALWGALYSLNDLTDIDEDMKDSMKQSRPFIQEHVEKKWIVAFCSVIIGAVFVVSILTLPLAFTVIVLLMFLNQVLYTVPPIRLKDTVLAPFFSTATNSVLRMASCAVLLGSIAIVPWSVYLFMYVGSMGTYIMYKSKQKMASVLTAITGIILLYAFINGDMNLIQFAVAVLPASFATLPLYLSLFTQKDKMFDIADVLYHQIAMIFFLICIFYILFFHSTPV</sequence>
<dbReference type="EMBL" id="CP002551">
    <property type="protein sequence ID" value="ADZ10253.1"/>
    <property type="molecule type" value="Genomic_DNA"/>
</dbReference>